<sequence>MGHRMQTFGNFIDKFPPEQDSLELTFTPTSVPLKKRWRNNRLSAYFIADYFTTFLPLDDSQIEEQKRIHESKSAVSYVANELLENAMKYNYEEAHSQIKFGVHFLQNSSLIAVVFASNSVTVNNQKKLENFIHKLQNNDPENLYIEHLEKNALEEDQCSGLGILTIINDYNAEIGWKFEKMSSQNHDSFFLVTTMVQIEV</sequence>
<gene>
    <name evidence="1" type="ordered locus">Cyan10605_1309</name>
</gene>
<protein>
    <recommendedName>
        <fullName evidence="3">ATP-binding region ATPase domain protein</fullName>
    </recommendedName>
</protein>
<reference evidence="2" key="1">
    <citation type="journal article" date="2013" name="Proc. Natl. Acad. Sci. U.S.A.">
        <title>Improving the coverage of the cyanobacterial phylum using diversity-driven genome sequencing.</title>
        <authorList>
            <person name="Shih P.M."/>
            <person name="Wu D."/>
            <person name="Latifi A."/>
            <person name="Axen S.D."/>
            <person name="Fewer D.P."/>
            <person name="Talla E."/>
            <person name="Calteau A."/>
            <person name="Cai F."/>
            <person name="Tandeau de Marsac N."/>
            <person name="Rippka R."/>
            <person name="Herdman M."/>
            <person name="Sivonen K."/>
            <person name="Coursin T."/>
            <person name="Laurent T."/>
            <person name="Goodwin L."/>
            <person name="Nolan M."/>
            <person name="Davenport K.W."/>
            <person name="Han C.S."/>
            <person name="Rubin E.M."/>
            <person name="Eisen J.A."/>
            <person name="Woyke T."/>
            <person name="Gugger M."/>
            <person name="Kerfeld C.A."/>
        </authorList>
    </citation>
    <scope>NUCLEOTIDE SEQUENCE [LARGE SCALE GENOMIC DNA]</scope>
    <source>
        <strain evidence="2">PCC 10605</strain>
    </source>
</reference>
<dbReference type="InterPro" id="IPR058084">
    <property type="entry name" value="Slr1658-like"/>
</dbReference>
<dbReference type="RefSeq" id="WP_015219153.1">
    <property type="nucleotide sequence ID" value="NC_019776.1"/>
</dbReference>
<dbReference type="PATRIC" id="fig|755178.3.peg.1382"/>
<proteinExistence type="predicted"/>
<accession>K9Z2P7</accession>
<dbReference type="HOGENOM" id="CLU_100987_0_0_3"/>
<dbReference type="EMBL" id="CP003947">
    <property type="protein sequence ID" value="AFZ53424.1"/>
    <property type="molecule type" value="Genomic_DNA"/>
</dbReference>
<dbReference type="NCBIfam" id="NF047703">
    <property type="entry name" value="slr1658_superfam"/>
    <property type="match status" value="1"/>
</dbReference>
<dbReference type="Pfam" id="PF19788">
    <property type="entry name" value="DUF6272"/>
    <property type="match status" value="1"/>
</dbReference>
<evidence type="ECO:0000313" key="2">
    <source>
        <dbReference type="Proteomes" id="UP000010480"/>
    </source>
</evidence>
<name>K9Z2P7_CYAAP</name>
<dbReference type="eggNOG" id="COG5381">
    <property type="taxonomic scope" value="Bacteria"/>
</dbReference>
<evidence type="ECO:0000313" key="1">
    <source>
        <dbReference type="EMBL" id="AFZ53424.1"/>
    </source>
</evidence>
<keyword evidence="2" id="KW-1185">Reference proteome</keyword>
<dbReference type="AlphaFoldDB" id="K9Z2P7"/>
<evidence type="ECO:0008006" key="3">
    <source>
        <dbReference type="Google" id="ProtNLM"/>
    </source>
</evidence>
<organism evidence="1 2">
    <name type="scientific">Cyanobacterium aponinum (strain PCC 10605)</name>
    <dbReference type="NCBI Taxonomy" id="755178"/>
    <lineage>
        <taxon>Bacteria</taxon>
        <taxon>Bacillati</taxon>
        <taxon>Cyanobacteriota</taxon>
        <taxon>Cyanophyceae</taxon>
        <taxon>Oscillatoriophycideae</taxon>
        <taxon>Chroococcales</taxon>
        <taxon>Geminocystaceae</taxon>
        <taxon>Cyanobacterium</taxon>
    </lineage>
</organism>
<dbReference type="Proteomes" id="UP000010480">
    <property type="component" value="Chromosome"/>
</dbReference>
<dbReference type="InterPro" id="IPR046239">
    <property type="entry name" value="DUF6272"/>
</dbReference>
<dbReference type="KEGG" id="can:Cyan10605_1309"/>